<keyword evidence="9" id="KW-0443">Lipid metabolism</keyword>
<dbReference type="AlphaFoldDB" id="A0A660KNU9"/>
<keyword evidence="10 12" id="KW-0275">Fatty acid biosynthesis</keyword>
<dbReference type="GO" id="GO:0034440">
    <property type="term" value="P:lipid oxidation"/>
    <property type="evidence" value="ECO:0007669"/>
    <property type="project" value="InterPro"/>
</dbReference>
<evidence type="ECO:0000256" key="5">
    <source>
        <dbReference type="ARBA" id="ARBA00022832"/>
    </source>
</evidence>
<dbReference type="InterPro" id="IPR036226">
    <property type="entry name" value="LipOase_C_sf"/>
</dbReference>
<dbReference type="PRINTS" id="PR00087">
    <property type="entry name" value="LIPOXYGENASE"/>
</dbReference>
<evidence type="ECO:0000256" key="4">
    <source>
        <dbReference type="ARBA" id="ARBA00022767"/>
    </source>
</evidence>
<dbReference type="PROSITE" id="PS00081">
    <property type="entry name" value="LIPOXYGENASE_2"/>
    <property type="match status" value="1"/>
</dbReference>
<dbReference type="OrthoDB" id="407298at2759"/>
<dbReference type="Gene3D" id="1.20.245.10">
    <property type="entry name" value="Lipoxygenase-1, Domain 5"/>
    <property type="match status" value="1"/>
</dbReference>
<keyword evidence="5" id="KW-0276">Fatty acid metabolism</keyword>
<keyword evidence="13" id="KW-0175">Coiled coil</keyword>
<dbReference type="InterPro" id="IPR001246">
    <property type="entry name" value="LipOase_plant"/>
</dbReference>
<evidence type="ECO:0000256" key="2">
    <source>
        <dbReference type="ARBA" id="ARBA00022516"/>
    </source>
</evidence>
<keyword evidence="7" id="KW-0560">Oxidoreductase</keyword>
<keyword evidence="4 12" id="KW-0925">Oxylipin biosynthesis</keyword>
<dbReference type="GO" id="GO:0031408">
    <property type="term" value="P:oxylipin biosynthetic process"/>
    <property type="evidence" value="ECO:0007669"/>
    <property type="project" value="UniProtKB-UniRule"/>
</dbReference>
<dbReference type="InterPro" id="IPR020834">
    <property type="entry name" value="LipOase_CS"/>
</dbReference>
<gene>
    <name evidence="17" type="ORF">FH972_010630</name>
</gene>
<evidence type="ECO:0000256" key="12">
    <source>
        <dbReference type="RuleBase" id="RU003975"/>
    </source>
</evidence>
<dbReference type="InterPro" id="IPR000907">
    <property type="entry name" value="LipOase"/>
</dbReference>
<dbReference type="PROSITE" id="PS50095">
    <property type="entry name" value="PLAT"/>
    <property type="match status" value="1"/>
</dbReference>
<dbReference type="Gene3D" id="4.10.375.10">
    <property type="entry name" value="Lipoxygenase-1, Domain 2"/>
    <property type="match status" value="1"/>
</dbReference>
<dbReference type="InterPro" id="IPR027433">
    <property type="entry name" value="Lipoxygenase_dom_3"/>
</dbReference>
<dbReference type="SMART" id="SM00308">
    <property type="entry name" value="LH2"/>
    <property type="match status" value="1"/>
</dbReference>
<evidence type="ECO:0000256" key="10">
    <source>
        <dbReference type="ARBA" id="ARBA00023160"/>
    </source>
</evidence>
<dbReference type="GO" id="GO:0006633">
    <property type="term" value="P:fatty acid biosynthetic process"/>
    <property type="evidence" value="ECO:0007669"/>
    <property type="project" value="UniProtKB-KW"/>
</dbReference>
<evidence type="ECO:0000256" key="11">
    <source>
        <dbReference type="PROSITE-ProRule" id="PRU00152"/>
    </source>
</evidence>
<dbReference type="Pfam" id="PF00305">
    <property type="entry name" value="Lipoxygenase"/>
    <property type="match status" value="1"/>
</dbReference>
<dbReference type="EC" id="1.13.11.-" evidence="12"/>
<feature type="coiled-coil region" evidence="13">
    <location>
        <begin position="761"/>
        <end position="788"/>
    </location>
</feature>
<evidence type="ECO:0000259" key="16">
    <source>
        <dbReference type="PROSITE" id="PS51393"/>
    </source>
</evidence>
<dbReference type="PRINTS" id="PR00468">
    <property type="entry name" value="PLTLPOXGNASE"/>
</dbReference>
<evidence type="ECO:0000256" key="6">
    <source>
        <dbReference type="ARBA" id="ARBA00022964"/>
    </source>
</evidence>
<dbReference type="Proteomes" id="UP000327013">
    <property type="component" value="Chromosome 4"/>
</dbReference>
<evidence type="ECO:0000256" key="14">
    <source>
        <dbReference type="SAM" id="MobiDB-lite"/>
    </source>
</evidence>
<dbReference type="EMBL" id="CM017324">
    <property type="protein sequence ID" value="KAE8038087.1"/>
    <property type="molecule type" value="Genomic_DNA"/>
</dbReference>
<dbReference type="Gene3D" id="2.60.60.20">
    <property type="entry name" value="PLAT/LH2 domain"/>
    <property type="match status" value="1"/>
</dbReference>
<evidence type="ECO:0000256" key="7">
    <source>
        <dbReference type="ARBA" id="ARBA00023002"/>
    </source>
</evidence>
<protein>
    <recommendedName>
        <fullName evidence="12">Lipoxygenase</fullName>
        <ecNumber evidence="12">1.13.11.-</ecNumber>
    </recommendedName>
</protein>
<dbReference type="PANTHER" id="PTHR11771">
    <property type="entry name" value="LIPOXYGENASE"/>
    <property type="match status" value="1"/>
</dbReference>
<feature type="region of interest" description="Disordered" evidence="14">
    <location>
        <begin position="207"/>
        <end position="232"/>
    </location>
</feature>
<keyword evidence="2 12" id="KW-0444">Lipid biosynthesis</keyword>
<proteinExistence type="inferred from homology"/>
<dbReference type="InterPro" id="IPR001024">
    <property type="entry name" value="PLAT/LH2_dom"/>
</dbReference>
<evidence type="ECO:0000256" key="3">
    <source>
        <dbReference type="ARBA" id="ARBA00022723"/>
    </source>
</evidence>
<dbReference type="SUPFAM" id="SSF48484">
    <property type="entry name" value="Lipoxigenase"/>
    <property type="match status" value="1"/>
</dbReference>
<comment type="pathway">
    <text evidence="12">Lipid metabolism; oxylipin biosynthesis.</text>
</comment>
<name>A0A660KNU9_9ROSI</name>
<feature type="domain" description="Lipoxygenase" evidence="16">
    <location>
        <begin position="142"/>
        <end position="829"/>
    </location>
</feature>
<feature type="domain" description="PLAT" evidence="15">
    <location>
        <begin position="17"/>
        <end position="139"/>
    </location>
</feature>
<evidence type="ECO:0000256" key="9">
    <source>
        <dbReference type="ARBA" id="ARBA00023098"/>
    </source>
</evidence>
<dbReference type="FunFam" id="1.20.245.10:FF:000002">
    <property type="entry name" value="Lipoxygenase"/>
    <property type="match status" value="1"/>
</dbReference>
<dbReference type="Gene3D" id="3.10.450.60">
    <property type="match status" value="1"/>
</dbReference>
<sequence>MEEHQRSSSSAKPFSKINGKVVIISEGQSAPGNSLLLRICSCTEDTPAESGEGKFSEEAYLRNGESNNFHGMKTTTYKVKFQVKPDFGIPGALVIKSQHKQKLFLQSATLEIINQNIHFNCNSWIYPFKNTNADRIFFSNTSYLPNQTPSGLRGLRRRELEQLRGNSTGERKEWDRIYDYDCYNDLGNPDKGREHARPVLGGYLYPYPRRVRTGRPRSNQDPLTESRPEKGKLDIYVPSDEQLSPKKLSELISNAVQATVHFLIPQTVQKGSRSFSSFEETSSIFSGKRSQVVEKWVKETLKKMVPDKLYKEVIHASKKTPLKLPLPQIIAENQLAWLDDQEFGRQTLAGINPTHIKRLKDFPPKSKSGVSSSITISHIEHSLDGVPFQEARGTMVILDHHDYLMPFLSIINRKGACVYASRTILYSRSDGTLKPLAIELSLPGCSCGKQQINRVFVPASEGTEAALWQLAKAHVAANDTVYHQLISHWLKTHAVVEPFIIATRRQLSEMHPIHRLLDPHFKDTMHINALARSILINSGGILEKILFSGEISMELSSKLYKEWRFDEQALPADLLKRGLVHSDPNSPTGVELLFDYPYAVDGLDVWTAIKTWVTDFCSIFYKDDDSVEADSELKAWWREIRTVGHGDKSNSPWYEMTTCSNLVQILTILIWITSGLHAVVNFGQYAYAGYPLNRPGLCQKFIPEEGTFEFAEFLKDPDQYYLKMLPEKFEMSIGVALAEVLSRHTSDELYLGQRPSEWTANEEVQQKFEKFNEELQKIEKKIKARNRNPELKNRQGPAKIPYNLLYPGTSNIGSKEGITGKGIPNSISI</sequence>
<evidence type="ECO:0000256" key="1">
    <source>
        <dbReference type="ARBA" id="ARBA00009419"/>
    </source>
</evidence>
<evidence type="ECO:0000256" key="13">
    <source>
        <dbReference type="SAM" id="Coils"/>
    </source>
</evidence>
<keyword evidence="3" id="KW-0479">Metal-binding</keyword>
<dbReference type="Gene3D" id="4.10.372.10">
    <property type="entry name" value="Lipoxygenase-1, Domain 3"/>
    <property type="match status" value="1"/>
</dbReference>
<keyword evidence="8" id="KW-0408">Iron</keyword>
<dbReference type="InterPro" id="IPR013819">
    <property type="entry name" value="LipOase_C"/>
</dbReference>
<dbReference type="PROSITE" id="PS51393">
    <property type="entry name" value="LIPOXYGENASE_3"/>
    <property type="match status" value="1"/>
</dbReference>
<comment type="similarity">
    <text evidence="1 12">Belongs to the lipoxygenase family.</text>
</comment>
<reference evidence="17 18" key="1">
    <citation type="submission" date="2019-06" db="EMBL/GenBank/DDBJ databases">
        <title>A chromosomal-level reference genome of Carpinus fangiana (Coryloideae, Betulaceae).</title>
        <authorList>
            <person name="Yang X."/>
            <person name="Wang Z."/>
            <person name="Zhang L."/>
            <person name="Hao G."/>
            <person name="Liu J."/>
            <person name="Yang Y."/>
        </authorList>
    </citation>
    <scope>NUCLEOTIDE SEQUENCE [LARGE SCALE GENOMIC DNA]</scope>
    <source>
        <strain evidence="17">Cfa_2016G</strain>
        <tissue evidence="17">Leaf</tissue>
    </source>
</reference>
<accession>A0A660KNU9</accession>
<comment type="function">
    <text evidence="12">Plant lipoxygenase may be involved in a number of diverse aspects of plant physiology including growth and development, pest resistance, and senescence or responses to wounding.</text>
</comment>
<keyword evidence="18" id="KW-1185">Reference proteome</keyword>
<evidence type="ECO:0000313" key="18">
    <source>
        <dbReference type="Proteomes" id="UP000327013"/>
    </source>
</evidence>
<evidence type="ECO:0000256" key="8">
    <source>
        <dbReference type="ARBA" id="ARBA00023004"/>
    </source>
</evidence>
<dbReference type="Pfam" id="PF01477">
    <property type="entry name" value="PLAT"/>
    <property type="match status" value="1"/>
</dbReference>
<comment type="caution">
    <text evidence="11">Lacks conserved residue(s) required for the propagation of feature annotation.</text>
</comment>
<dbReference type="GO" id="GO:0016702">
    <property type="term" value="F:oxidoreductase activity, acting on single donors with incorporation of molecular oxygen, incorporation of two atoms of oxygen"/>
    <property type="evidence" value="ECO:0007669"/>
    <property type="project" value="InterPro"/>
</dbReference>
<dbReference type="SUPFAM" id="SSF49723">
    <property type="entry name" value="Lipase/lipooxygenase domain (PLAT/LH2 domain)"/>
    <property type="match status" value="1"/>
</dbReference>
<dbReference type="GO" id="GO:0046872">
    <property type="term" value="F:metal ion binding"/>
    <property type="evidence" value="ECO:0007669"/>
    <property type="project" value="UniProtKB-UniRule"/>
</dbReference>
<organism evidence="17 18">
    <name type="scientific">Carpinus fangiana</name>
    <dbReference type="NCBI Taxonomy" id="176857"/>
    <lineage>
        <taxon>Eukaryota</taxon>
        <taxon>Viridiplantae</taxon>
        <taxon>Streptophyta</taxon>
        <taxon>Embryophyta</taxon>
        <taxon>Tracheophyta</taxon>
        <taxon>Spermatophyta</taxon>
        <taxon>Magnoliopsida</taxon>
        <taxon>eudicotyledons</taxon>
        <taxon>Gunneridae</taxon>
        <taxon>Pentapetalae</taxon>
        <taxon>rosids</taxon>
        <taxon>fabids</taxon>
        <taxon>Fagales</taxon>
        <taxon>Betulaceae</taxon>
        <taxon>Carpinus</taxon>
    </lineage>
</organism>
<evidence type="ECO:0000313" key="17">
    <source>
        <dbReference type="EMBL" id="KAE8038087.1"/>
    </source>
</evidence>
<dbReference type="InterPro" id="IPR036392">
    <property type="entry name" value="PLAT/LH2_dom_sf"/>
</dbReference>
<evidence type="ECO:0000259" key="15">
    <source>
        <dbReference type="PROSITE" id="PS50095"/>
    </source>
</evidence>
<dbReference type="UniPathway" id="UPA00382"/>
<keyword evidence="6" id="KW-0223">Dioxygenase</keyword>